<keyword evidence="6" id="KW-1185">Reference proteome</keyword>
<proteinExistence type="predicted"/>
<feature type="domain" description="HTH gntR-type" evidence="4">
    <location>
        <begin position="9"/>
        <end position="77"/>
    </location>
</feature>
<evidence type="ECO:0000256" key="1">
    <source>
        <dbReference type="ARBA" id="ARBA00023015"/>
    </source>
</evidence>
<dbReference type="Proteomes" id="UP000647491">
    <property type="component" value="Unassembled WGS sequence"/>
</dbReference>
<dbReference type="InterPro" id="IPR000524">
    <property type="entry name" value="Tscrpt_reg_HTH_GntR"/>
</dbReference>
<evidence type="ECO:0000256" key="2">
    <source>
        <dbReference type="ARBA" id="ARBA00023125"/>
    </source>
</evidence>
<protein>
    <submittedName>
        <fullName evidence="5">GntR family transcriptional regulator</fullName>
    </submittedName>
</protein>
<dbReference type="Pfam" id="PF00392">
    <property type="entry name" value="GntR"/>
    <property type="match status" value="1"/>
</dbReference>
<dbReference type="PROSITE" id="PS50949">
    <property type="entry name" value="HTH_GNTR"/>
    <property type="match status" value="1"/>
</dbReference>
<dbReference type="InterPro" id="IPR036390">
    <property type="entry name" value="WH_DNA-bd_sf"/>
</dbReference>
<evidence type="ECO:0000313" key="6">
    <source>
        <dbReference type="Proteomes" id="UP000647491"/>
    </source>
</evidence>
<dbReference type="CDD" id="cd07377">
    <property type="entry name" value="WHTH_GntR"/>
    <property type="match status" value="1"/>
</dbReference>
<dbReference type="InterPro" id="IPR036388">
    <property type="entry name" value="WH-like_DNA-bd_sf"/>
</dbReference>
<accession>A0ABR7NUE3</accession>
<evidence type="ECO:0000256" key="3">
    <source>
        <dbReference type="ARBA" id="ARBA00023163"/>
    </source>
</evidence>
<dbReference type="SMART" id="SM00345">
    <property type="entry name" value="HTH_GNTR"/>
    <property type="match status" value="1"/>
</dbReference>
<keyword evidence="1" id="KW-0805">Transcription regulation</keyword>
<keyword evidence="2" id="KW-0238">DNA-binding</keyword>
<organism evidence="5 6">
    <name type="scientific">Enterocloster hominis</name>
    <name type="common">ex Liu et al. 2021</name>
    <dbReference type="NCBI Taxonomy" id="2763663"/>
    <lineage>
        <taxon>Bacteria</taxon>
        <taxon>Bacillati</taxon>
        <taxon>Bacillota</taxon>
        <taxon>Clostridia</taxon>
        <taxon>Lachnospirales</taxon>
        <taxon>Lachnospiraceae</taxon>
        <taxon>Enterocloster</taxon>
    </lineage>
</organism>
<dbReference type="RefSeq" id="WP_022274235.1">
    <property type="nucleotide sequence ID" value="NZ_JACRTJ010000015.1"/>
</dbReference>
<dbReference type="PANTHER" id="PTHR38445:SF6">
    <property type="entry name" value="GNTR-FAMILY TRANSCRIPTIONAL REGULATOR"/>
    <property type="match status" value="1"/>
</dbReference>
<evidence type="ECO:0000313" key="5">
    <source>
        <dbReference type="EMBL" id="MBC8598962.1"/>
    </source>
</evidence>
<keyword evidence="3" id="KW-0804">Transcription</keyword>
<reference evidence="5 6" key="1">
    <citation type="submission" date="2020-08" db="EMBL/GenBank/DDBJ databases">
        <title>Genome public.</title>
        <authorList>
            <person name="Liu C."/>
            <person name="Sun Q."/>
        </authorList>
    </citation>
    <scope>NUCLEOTIDE SEQUENCE [LARGE SCALE GENOMIC DNA]</scope>
    <source>
        <strain evidence="5 6">BX10</strain>
    </source>
</reference>
<dbReference type="PANTHER" id="PTHR38445">
    <property type="entry name" value="HTH-TYPE TRANSCRIPTIONAL REPRESSOR YTRA"/>
    <property type="match status" value="1"/>
</dbReference>
<comment type="caution">
    <text evidence="5">The sequence shown here is derived from an EMBL/GenBank/DDBJ whole genome shotgun (WGS) entry which is preliminary data.</text>
</comment>
<gene>
    <name evidence="5" type="ORF">H8708_06925</name>
</gene>
<dbReference type="Gene3D" id="1.10.10.10">
    <property type="entry name" value="Winged helix-like DNA-binding domain superfamily/Winged helix DNA-binding domain"/>
    <property type="match status" value="1"/>
</dbReference>
<name>A0ABR7NUE3_9FIRM</name>
<dbReference type="SUPFAM" id="SSF46785">
    <property type="entry name" value="Winged helix' DNA-binding domain"/>
    <property type="match status" value="1"/>
</dbReference>
<sequence length="123" mass="13506">MEWKLTDDRPIWSQLSDLVASQIAAGVYGPGERLPSVRELAAEAGVNPNTMQRAMADLESRGLAVANRTAGRCVTNDMETIKALRTGLVKEQVAWFLEKMRDLGYTGDEIRAVLEDALKEGEA</sequence>
<evidence type="ECO:0000259" key="4">
    <source>
        <dbReference type="PROSITE" id="PS50949"/>
    </source>
</evidence>
<dbReference type="EMBL" id="JACRTJ010000015">
    <property type="protein sequence ID" value="MBC8598962.1"/>
    <property type="molecule type" value="Genomic_DNA"/>
</dbReference>